<reference evidence="14" key="1">
    <citation type="journal article" date="2022" name="Int. J. Syst. Evol. Microbiol.">
        <title>Apilactobacillus apisilvae sp. nov., Nicolia spurrieriana gen. nov. sp. nov., Bombilactobacillus folatiphilus sp. nov. and Bombilactobacillus thymidiniphilus sp. nov., four new lactic acid bacterial isolates from stingless bees Tetragonula carbonaria and Austroplebeia australis.</title>
        <authorList>
            <person name="Oliphant S.A."/>
            <person name="Watson-Haigh N.S."/>
            <person name="Sumby K.M."/>
            <person name="Gardner J."/>
            <person name="Groom S."/>
            <person name="Jiranek V."/>
        </authorList>
    </citation>
    <scope>NUCLEOTIDE SEQUENCE</scope>
    <source>
        <strain evidence="14">SGEP1_A5</strain>
    </source>
</reference>
<dbReference type="InterPro" id="IPR006171">
    <property type="entry name" value="TOPRIM_dom"/>
</dbReference>
<dbReference type="Pfam" id="PF01131">
    <property type="entry name" value="Topoisom_bac"/>
    <property type="match status" value="1"/>
</dbReference>
<dbReference type="GO" id="GO:0008270">
    <property type="term" value="F:zinc ion binding"/>
    <property type="evidence" value="ECO:0007669"/>
    <property type="project" value="UniProtKB-KW"/>
</dbReference>
<dbReference type="InterPro" id="IPR013498">
    <property type="entry name" value="Topo_IA_Znf"/>
</dbReference>
<protein>
    <recommendedName>
        <fullName evidence="10">DNA topoisomerase 1</fullName>
        <ecNumber evidence="10">5.6.2.1</ecNumber>
    </recommendedName>
    <alternativeName>
        <fullName evidence="10">DNA topoisomerase I</fullName>
    </alternativeName>
</protein>
<dbReference type="InterPro" id="IPR028612">
    <property type="entry name" value="Topoisom_1_IA"/>
</dbReference>
<dbReference type="GO" id="GO:0003677">
    <property type="term" value="F:DNA binding"/>
    <property type="evidence" value="ECO:0007669"/>
    <property type="project" value="UniProtKB-KW"/>
</dbReference>
<dbReference type="PANTHER" id="PTHR42785">
    <property type="entry name" value="DNA TOPOISOMERASE, TYPE IA, CORE"/>
    <property type="match status" value="1"/>
</dbReference>
<feature type="active site" description="O-(5'-phospho-DNA)-tyrosine intermediate" evidence="10">
    <location>
        <position position="314"/>
    </location>
</feature>
<feature type="site" description="Interaction with DNA" evidence="10">
    <location>
        <position position="170"/>
    </location>
</feature>
<dbReference type="Gene3D" id="3.30.65.10">
    <property type="entry name" value="Bacterial Topoisomerase I, domain 1"/>
    <property type="match status" value="2"/>
</dbReference>
<comment type="subunit">
    <text evidence="10">Monomer.</text>
</comment>
<feature type="site" description="Interaction with DNA" evidence="10">
    <location>
        <position position="154"/>
    </location>
</feature>
<feature type="site" description="Interaction with DNA" evidence="10">
    <location>
        <position position="155"/>
    </location>
</feature>
<keyword evidence="9 10" id="KW-0413">Isomerase</keyword>
<feature type="site" description="Interaction with DNA" evidence="10">
    <location>
        <position position="500"/>
    </location>
</feature>
<gene>
    <name evidence="10 14" type="primary">topA</name>
    <name evidence="14" type="ORF">MOO44_06695</name>
</gene>
<evidence type="ECO:0000256" key="6">
    <source>
        <dbReference type="ARBA" id="ARBA00022842"/>
    </source>
</evidence>
<dbReference type="Gene3D" id="2.70.20.10">
    <property type="entry name" value="Topoisomerase I, domain 3"/>
    <property type="match status" value="1"/>
</dbReference>
<feature type="domain" description="Topo IA-type catalytic" evidence="13">
    <location>
        <begin position="144"/>
        <end position="568"/>
    </location>
</feature>
<dbReference type="Pfam" id="PF01751">
    <property type="entry name" value="Toprim"/>
    <property type="match status" value="1"/>
</dbReference>
<dbReference type="Gene3D" id="1.10.460.10">
    <property type="entry name" value="Topoisomerase I, domain 2"/>
    <property type="match status" value="1"/>
</dbReference>
<dbReference type="Pfam" id="PF01396">
    <property type="entry name" value="Zn_ribbon_Top1"/>
    <property type="match status" value="2"/>
</dbReference>
<dbReference type="KEGG" id="lbe:MOO44_06695"/>
<dbReference type="CDD" id="cd03363">
    <property type="entry name" value="TOPRIM_TopoIA_TopoI"/>
    <property type="match status" value="1"/>
</dbReference>
<comment type="function">
    <text evidence="10">Releases the supercoiling and torsional tension of DNA, which is introduced during the DNA replication and transcription, by transiently cleaving and rejoining one strand of the DNA duplex. Introduces a single-strand break via transesterification at a target site in duplex DNA. The scissile phosphodiester is attacked by the catalytic tyrosine of the enzyme, resulting in the formation of a DNA-(5'-phosphotyrosyl)-enzyme intermediate and the expulsion of a 3'-OH DNA strand. The free DNA strand then undergoes passage around the unbroken strand, thus removing DNA supercoils. Finally, in the religation step, the DNA 3'-OH attacks the covalent intermediate to expel the active-site tyrosine and restore the DNA phosphodiester backbone.</text>
</comment>
<evidence type="ECO:0000256" key="7">
    <source>
        <dbReference type="ARBA" id="ARBA00023029"/>
    </source>
</evidence>
<accession>A0A976RRT2</accession>
<dbReference type="RefSeq" id="WP_260116378.1">
    <property type="nucleotide sequence ID" value="NZ_CP093361.1"/>
</dbReference>
<dbReference type="GO" id="GO:0005694">
    <property type="term" value="C:chromosome"/>
    <property type="evidence" value="ECO:0007669"/>
    <property type="project" value="InterPro"/>
</dbReference>
<keyword evidence="6" id="KW-0460">Magnesium</keyword>
<dbReference type="SUPFAM" id="SSF56712">
    <property type="entry name" value="Prokaryotic type I DNA topoisomerase"/>
    <property type="match status" value="1"/>
</dbReference>
<proteinExistence type="inferred from homology"/>
<dbReference type="GO" id="GO:0003917">
    <property type="term" value="F:DNA topoisomerase type I (single strand cut, ATP-independent) activity"/>
    <property type="evidence" value="ECO:0007669"/>
    <property type="project" value="UniProtKB-UniRule"/>
</dbReference>
<evidence type="ECO:0000256" key="4">
    <source>
        <dbReference type="ARBA" id="ARBA00022771"/>
    </source>
</evidence>
<dbReference type="HAMAP" id="MF_00952">
    <property type="entry name" value="Topoisom_1_prok"/>
    <property type="match status" value="1"/>
</dbReference>
<feature type="region of interest" description="Disordered" evidence="11">
    <location>
        <begin position="258"/>
        <end position="277"/>
    </location>
</feature>
<feature type="site" description="Interaction with DNA" evidence="10">
    <location>
        <position position="316"/>
    </location>
</feature>
<dbReference type="PROSITE" id="PS52039">
    <property type="entry name" value="TOPO_IA_2"/>
    <property type="match status" value="1"/>
</dbReference>
<dbReference type="NCBIfam" id="TIGR01051">
    <property type="entry name" value="topA_bact"/>
    <property type="match status" value="1"/>
</dbReference>
<feature type="domain" description="Toprim" evidence="12">
    <location>
        <begin position="18"/>
        <end position="128"/>
    </location>
</feature>
<dbReference type="PROSITE" id="PS50880">
    <property type="entry name" value="TOPRIM"/>
    <property type="match status" value="1"/>
</dbReference>
<dbReference type="SMART" id="SM00437">
    <property type="entry name" value="TOP1Ac"/>
    <property type="match status" value="1"/>
</dbReference>
<name>A0A976RRT2_9LACO</name>
<evidence type="ECO:0000256" key="9">
    <source>
        <dbReference type="ARBA" id="ARBA00023235"/>
    </source>
</evidence>
<keyword evidence="5" id="KW-0862">Zinc</keyword>
<evidence type="ECO:0000259" key="12">
    <source>
        <dbReference type="PROSITE" id="PS50880"/>
    </source>
</evidence>
<dbReference type="InterPro" id="IPR003602">
    <property type="entry name" value="Topo_IA_DNA-bd_dom"/>
</dbReference>
<keyword evidence="8 10" id="KW-0238">DNA-binding</keyword>
<dbReference type="SUPFAM" id="SSF57783">
    <property type="entry name" value="Zinc beta-ribbon"/>
    <property type="match status" value="1"/>
</dbReference>
<evidence type="ECO:0000256" key="1">
    <source>
        <dbReference type="ARBA" id="ARBA00000213"/>
    </source>
</evidence>
<evidence type="ECO:0000256" key="3">
    <source>
        <dbReference type="ARBA" id="ARBA00022723"/>
    </source>
</evidence>
<keyword evidence="3" id="KW-0479">Metal-binding</keyword>
<evidence type="ECO:0000259" key="13">
    <source>
        <dbReference type="PROSITE" id="PS52039"/>
    </source>
</evidence>
<comment type="catalytic activity">
    <reaction evidence="1 10">
        <text>ATP-independent breakage of single-stranded DNA, followed by passage and rejoining.</text>
        <dbReference type="EC" id="5.6.2.1"/>
    </reaction>
</comment>
<dbReference type="EC" id="5.6.2.1" evidence="10"/>
<dbReference type="InterPro" id="IPR005733">
    <property type="entry name" value="TopoI_bac-type"/>
</dbReference>
<dbReference type="InterPro" id="IPR023406">
    <property type="entry name" value="Topo_IA_AS"/>
</dbReference>
<dbReference type="EMBL" id="CP093361">
    <property type="protein sequence ID" value="UQS86576.1"/>
    <property type="molecule type" value="Genomic_DNA"/>
</dbReference>
<dbReference type="InterPro" id="IPR013825">
    <property type="entry name" value="Topo_IA_cen_sub2"/>
</dbReference>
<dbReference type="Gene3D" id="1.10.290.10">
    <property type="entry name" value="Topoisomerase I, domain 4"/>
    <property type="match status" value="1"/>
</dbReference>
<keyword evidence="7 10" id="KW-0799">Topoisomerase</keyword>
<dbReference type="PROSITE" id="PS00396">
    <property type="entry name" value="TOPO_IA_1"/>
    <property type="match status" value="1"/>
</dbReference>
<dbReference type="InterPro" id="IPR013824">
    <property type="entry name" value="Topo_IA_cen_sub1"/>
</dbReference>
<keyword evidence="4" id="KW-0863">Zinc-finger</keyword>
<dbReference type="Proteomes" id="UP000831181">
    <property type="component" value="Chromosome"/>
</dbReference>
<dbReference type="PANTHER" id="PTHR42785:SF1">
    <property type="entry name" value="DNA TOPOISOMERASE"/>
    <property type="match status" value="1"/>
</dbReference>
<dbReference type="SMART" id="SM00436">
    <property type="entry name" value="TOP1Bc"/>
    <property type="match status" value="1"/>
</dbReference>
<dbReference type="CDD" id="cd00186">
    <property type="entry name" value="TOP1Ac"/>
    <property type="match status" value="1"/>
</dbReference>
<dbReference type="InterPro" id="IPR013826">
    <property type="entry name" value="Topo_IA_cen_sub3"/>
</dbReference>
<comment type="similarity">
    <text evidence="2 10">Belongs to the type IA topoisomerase family.</text>
</comment>
<dbReference type="SMART" id="SM00493">
    <property type="entry name" value="TOPRIM"/>
    <property type="match status" value="1"/>
</dbReference>
<feature type="site" description="Interaction with DNA" evidence="10">
    <location>
        <position position="163"/>
    </location>
</feature>
<evidence type="ECO:0000256" key="11">
    <source>
        <dbReference type="SAM" id="MobiDB-lite"/>
    </source>
</evidence>
<dbReference type="InterPro" id="IPR034149">
    <property type="entry name" value="TOPRIM_TopoI"/>
</dbReference>
<feature type="region of interest" description="Interaction with DNA" evidence="10">
    <location>
        <begin position="178"/>
        <end position="183"/>
    </location>
</feature>
<evidence type="ECO:0000256" key="10">
    <source>
        <dbReference type="HAMAP-Rule" id="MF_00952"/>
    </source>
</evidence>
<keyword evidence="15" id="KW-1185">Reference proteome</keyword>
<evidence type="ECO:0000313" key="15">
    <source>
        <dbReference type="Proteomes" id="UP000831181"/>
    </source>
</evidence>
<dbReference type="InterPro" id="IPR013497">
    <property type="entry name" value="Topo_IA_cen"/>
</dbReference>
<dbReference type="Gene3D" id="3.40.50.140">
    <property type="match status" value="1"/>
</dbReference>
<evidence type="ECO:0000313" key="14">
    <source>
        <dbReference type="EMBL" id="UQS86576.1"/>
    </source>
</evidence>
<dbReference type="InterPro" id="IPR023405">
    <property type="entry name" value="Topo_IA_core_domain"/>
</dbReference>
<evidence type="ECO:0000256" key="2">
    <source>
        <dbReference type="ARBA" id="ARBA00009446"/>
    </source>
</evidence>
<dbReference type="AlphaFoldDB" id="A0A976RRT2"/>
<dbReference type="GO" id="GO:0006265">
    <property type="term" value="P:DNA topological change"/>
    <property type="evidence" value="ECO:0007669"/>
    <property type="project" value="UniProtKB-UniRule"/>
</dbReference>
<feature type="site" description="Interaction with DNA" evidence="10">
    <location>
        <position position="48"/>
    </location>
</feature>
<dbReference type="PRINTS" id="PR00417">
    <property type="entry name" value="PRTPISMRASEI"/>
</dbReference>
<organism evidence="14 15">
    <name type="scientific">Nicoliella spurrieriana</name>
    <dbReference type="NCBI Taxonomy" id="2925830"/>
    <lineage>
        <taxon>Bacteria</taxon>
        <taxon>Bacillati</taxon>
        <taxon>Bacillota</taxon>
        <taxon>Bacilli</taxon>
        <taxon>Lactobacillales</taxon>
        <taxon>Lactobacillaceae</taxon>
        <taxon>Nicoliella</taxon>
    </lineage>
</organism>
<dbReference type="InterPro" id="IPR000380">
    <property type="entry name" value="Topo_IA"/>
</dbReference>
<feature type="site" description="Interaction with DNA" evidence="10">
    <location>
        <position position="158"/>
    </location>
</feature>
<evidence type="ECO:0000256" key="5">
    <source>
        <dbReference type="ARBA" id="ARBA00022833"/>
    </source>
</evidence>
<evidence type="ECO:0000256" key="8">
    <source>
        <dbReference type="ARBA" id="ARBA00023125"/>
    </source>
</evidence>
<sequence length="701" mass="79971">MTTKTKTSTSKRKRTVKKKLVIVESPAKAKTIEKYLGRTYRVIASKGHIRDLPKSKMGVDIENHFEPHYISIRGKGDTIKMLRAEAKKAKAIYLASDPDREGESIAWHLSHLLGLDIHDNNRVAFHEITKDAVKDAFKNPRTIDMNLVDAQQARRVLDRLVGYSISPLLWKKVKKGLSAGRVQSIALWLIIDRERAIRKFVPEEYWTIDSEFKKGRAKFNASFYGLNGKKAELHNNDDVQSVLGRLDKQADFKITSVKKRERRRQPQQPFTTSTMQQVANRQLKFRTGKTMMAAQQLYEGIHLGKEGSQGLITYMRTDSTRISAIAKHEAATYLHENLGPEYAANKPLKGKLPEGAQDAHEAIRPTSVMRTPDSVKEYLNRDQFRLYQLIWSRFVASQMTPAVMDTMTVDLEQNNVNFRANGSKLKFPGFLKVYGTREKDNDLPDLVEGDAAKLVKTNPDQHFTQPPARYSEAALIKALEENGVGRPSTYAPTLGTIQKRYYVKFVGRRFEPTELGEIVNDIIEEYFPDIINIDFTADLESKLDEIEDAKQNWVNVVDQFYQPFSKEVHHAEKTMENVQIKDEPAGFNCEICGAPMVIKMGRYGKFYACSRFPDCRNTQAIVKEIGVTCPKCKQGQVIERKSKKNRIFYGCSRYPECDFVTWDKPVGRDCPRDGHFLVEKKIKGGVQVVCPNGDYEEPVQK</sequence>
<dbReference type="InterPro" id="IPR003601">
    <property type="entry name" value="Topo_IA_2"/>
</dbReference>